<feature type="transmembrane region" description="Helical" evidence="7">
    <location>
        <begin position="463"/>
        <end position="485"/>
    </location>
</feature>
<dbReference type="PANTHER" id="PTHR30619">
    <property type="entry name" value="DNA INTERNALIZATION/COMPETENCE PROTEIN COMEC/REC2"/>
    <property type="match status" value="1"/>
</dbReference>
<sequence>MTGGLDLRLAPIALGAWIGGYAALHGTAWAAFAGAGVAGASAGVIGWWQWRFAARPTTSRRGRRSVGGWPAGRPVPPRARSAPTATSNAAERSLADAPSGLESAEPAVGAGPGGWHSIAAAALLGLVIGAVATGARLVTRDSPALHELISTRATVGLELVVSDDPHLTAGRQASWAVPARLVVVEPPDRPPLRIAASVLLLATDPRWEGLLPGQRVRTTGRLGAARGGDLRAAVVTVSAEPMLMGAAPWVQRAAGGLREGLRQACAGLDPRPGGLLPGLVVGDVSRLSPEVAQDFVDTGMTHLTAVSGSNVAIVVGALLLLARWCRAGPALTAMICAIGVVGFVILARPSPSVLRAAVMGGLALIALSSGRNRAALPALAATITLLIVADPELAADAGFALSVCATAGILLIAPGWRDALVARRWPRAVAEAVAVPAAAQVACAPVVAAISASVSLVAIPANLIATMAIAPATVLGVAAAALSTVWPTGAAFVAWLGGWPCWGLVLVAGTGADVPGGLVPWPDGTPGALLLAGVTVLAMLGFRHRILRRLAVVVLLAGVVGALPIRLLAPGWPPEGWVVVACDVGQGDALVLPAGPGRAIVIDAGPDRAAVESCLDALDITEVPLLIVSHFHLDHIGGIAGVFAGRRVSAVLTTGWPEPVEGRESVARAAAAGGAALRVGVAGEVLTVGEVTLRVVGPVVPLHGTRSDPNNNSLVVHATVAGVGILLTGDAETEEQEELVGVVGRVDVLKTAHHGSAFQSPELLDASAPRVALVSVGTGNDYGHPNVALLTRLTRAGARVVRTDLDGDIAVVRLVTGQLGVVTHG</sequence>
<evidence type="ECO:0000313" key="10">
    <source>
        <dbReference type="Proteomes" id="UP000587527"/>
    </source>
</evidence>
<evidence type="ECO:0000256" key="4">
    <source>
        <dbReference type="ARBA" id="ARBA00022989"/>
    </source>
</evidence>
<protein>
    <submittedName>
        <fullName evidence="9">Competence protein ComEC</fullName>
    </submittedName>
</protein>
<dbReference type="Pfam" id="PF03772">
    <property type="entry name" value="Competence"/>
    <property type="match status" value="1"/>
</dbReference>
<feature type="transmembrane region" description="Helical" evidence="7">
    <location>
        <begin position="492"/>
        <end position="512"/>
    </location>
</feature>
<keyword evidence="10" id="KW-1185">Reference proteome</keyword>
<evidence type="ECO:0000256" key="1">
    <source>
        <dbReference type="ARBA" id="ARBA00004651"/>
    </source>
</evidence>
<keyword evidence="5 7" id="KW-0472">Membrane</keyword>
<dbReference type="PANTHER" id="PTHR30619:SF1">
    <property type="entry name" value="RECOMBINATION PROTEIN 2"/>
    <property type="match status" value="1"/>
</dbReference>
<feature type="transmembrane region" description="Helical" evidence="7">
    <location>
        <begin position="549"/>
        <end position="569"/>
    </location>
</feature>
<organism evidence="9 10">
    <name type="scientific">Allocatelliglobosispora scoriae</name>
    <dbReference type="NCBI Taxonomy" id="643052"/>
    <lineage>
        <taxon>Bacteria</taxon>
        <taxon>Bacillati</taxon>
        <taxon>Actinomycetota</taxon>
        <taxon>Actinomycetes</taxon>
        <taxon>Micromonosporales</taxon>
        <taxon>Micromonosporaceae</taxon>
        <taxon>Allocatelliglobosispora</taxon>
    </lineage>
</organism>
<accession>A0A841BT37</accession>
<feature type="transmembrane region" description="Helical" evidence="7">
    <location>
        <begin position="118"/>
        <end position="138"/>
    </location>
</feature>
<dbReference type="NCBIfam" id="TIGR00360">
    <property type="entry name" value="ComEC_N-term"/>
    <property type="match status" value="1"/>
</dbReference>
<feature type="transmembrane region" description="Helical" evidence="7">
    <location>
        <begin position="303"/>
        <end position="322"/>
    </location>
</feature>
<dbReference type="GO" id="GO:0005886">
    <property type="term" value="C:plasma membrane"/>
    <property type="evidence" value="ECO:0007669"/>
    <property type="project" value="UniProtKB-SubCell"/>
</dbReference>
<dbReference type="AlphaFoldDB" id="A0A841BT37"/>
<evidence type="ECO:0000256" key="5">
    <source>
        <dbReference type="ARBA" id="ARBA00023136"/>
    </source>
</evidence>
<name>A0A841BT37_9ACTN</name>
<evidence type="ECO:0000256" key="7">
    <source>
        <dbReference type="SAM" id="Phobius"/>
    </source>
</evidence>
<keyword evidence="4 7" id="KW-1133">Transmembrane helix</keyword>
<dbReference type="Pfam" id="PF00753">
    <property type="entry name" value="Lactamase_B"/>
    <property type="match status" value="1"/>
</dbReference>
<feature type="transmembrane region" description="Helical" evidence="7">
    <location>
        <begin position="397"/>
        <end position="416"/>
    </location>
</feature>
<keyword evidence="2" id="KW-1003">Cell membrane</keyword>
<dbReference type="Proteomes" id="UP000587527">
    <property type="component" value="Unassembled WGS sequence"/>
</dbReference>
<feature type="transmembrane region" description="Helical" evidence="7">
    <location>
        <begin position="524"/>
        <end position="542"/>
    </location>
</feature>
<evidence type="ECO:0000256" key="2">
    <source>
        <dbReference type="ARBA" id="ARBA00022475"/>
    </source>
</evidence>
<dbReference type="Gene3D" id="3.60.15.10">
    <property type="entry name" value="Ribonuclease Z/Hydroxyacylglutathione hydrolase-like"/>
    <property type="match status" value="1"/>
</dbReference>
<dbReference type="InterPro" id="IPR004477">
    <property type="entry name" value="ComEC_N"/>
</dbReference>
<comment type="caution">
    <text evidence="9">The sequence shown here is derived from an EMBL/GenBank/DDBJ whole genome shotgun (WGS) entry which is preliminary data.</text>
</comment>
<dbReference type="EMBL" id="JACHMN010000002">
    <property type="protein sequence ID" value="MBB5869950.1"/>
    <property type="molecule type" value="Genomic_DNA"/>
</dbReference>
<feature type="domain" description="Metallo-beta-lactamase" evidence="8">
    <location>
        <begin position="586"/>
        <end position="778"/>
    </location>
</feature>
<evidence type="ECO:0000256" key="6">
    <source>
        <dbReference type="SAM" id="MobiDB-lite"/>
    </source>
</evidence>
<evidence type="ECO:0000259" key="8">
    <source>
        <dbReference type="SMART" id="SM00849"/>
    </source>
</evidence>
<dbReference type="InterPro" id="IPR001279">
    <property type="entry name" value="Metallo-B-lactamas"/>
</dbReference>
<feature type="region of interest" description="Disordered" evidence="6">
    <location>
        <begin position="59"/>
        <end position="108"/>
    </location>
</feature>
<feature type="transmembrane region" description="Helical" evidence="7">
    <location>
        <begin position="428"/>
        <end position="451"/>
    </location>
</feature>
<evidence type="ECO:0000313" key="9">
    <source>
        <dbReference type="EMBL" id="MBB5869950.1"/>
    </source>
</evidence>
<dbReference type="SMART" id="SM00849">
    <property type="entry name" value="Lactamase_B"/>
    <property type="match status" value="1"/>
</dbReference>
<dbReference type="InterPro" id="IPR052159">
    <property type="entry name" value="Competence_DNA_uptake"/>
</dbReference>
<feature type="transmembrane region" description="Helical" evidence="7">
    <location>
        <begin position="30"/>
        <end position="50"/>
    </location>
</feature>
<gene>
    <name evidence="9" type="ORF">F4553_003329</name>
</gene>
<dbReference type="InterPro" id="IPR036866">
    <property type="entry name" value="RibonucZ/Hydroxyglut_hydro"/>
</dbReference>
<feature type="transmembrane region" description="Helical" evidence="7">
    <location>
        <begin position="329"/>
        <end position="346"/>
    </location>
</feature>
<proteinExistence type="predicted"/>
<keyword evidence="3 7" id="KW-0812">Transmembrane</keyword>
<comment type="subcellular location">
    <subcellularLocation>
        <location evidence="1">Cell membrane</location>
        <topology evidence="1">Multi-pass membrane protein</topology>
    </subcellularLocation>
</comment>
<dbReference type="CDD" id="cd07731">
    <property type="entry name" value="ComA-like_MBL-fold"/>
    <property type="match status" value="1"/>
</dbReference>
<feature type="transmembrane region" description="Helical" evidence="7">
    <location>
        <begin position="7"/>
        <end position="24"/>
    </location>
</feature>
<dbReference type="SUPFAM" id="SSF56281">
    <property type="entry name" value="Metallo-hydrolase/oxidoreductase"/>
    <property type="match status" value="1"/>
</dbReference>
<reference evidence="9 10" key="1">
    <citation type="submission" date="2020-08" db="EMBL/GenBank/DDBJ databases">
        <title>Sequencing the genomes of 1000 actinobacteria strains.</title>
        <authorList>
            <person name="Klenk H.-P."/>
        </authorList>
    </citation>
    <scope>NUCLEOTIDE SEQUENCE [LARGE SCALE GENOMIC DNA]</scope>
    <source>
        <strain evidence="9 10">DSM 45362</strain>
    </source>
</reference>
<dbReference type="InterPro" id="IPR035681">
    <property type="entry name" value="ComA-like_MBL"/>
</dbReference>
<evidence type="ECO:0000256" key="3">
    <source>
        <dbReference type="ARBA" id="ARBA00022692"/>
    </source>
</evidence>